<dbReference type="PANTHER" id="PTHR30273">
    <property type="entry name" value="PERIPLASMIC SIGNAL SENSOR AND SIGMA FACTOR ACTIVATOR FECR-RELATED"/>
    <property type="match status" value="1"/>
</dbReference>
<dbReference type="PANTHER" id="PTHR30273:SF2">
    <property type="entry name" value="PROTEIN FECR"/>
    <property type="match status" value="1"/>
</dbReference>
<dbReference type="Pfam" id="PF16344">
    <property type="entry name" value="FecR_C"/>
    <property type="match status" value="1"/>
</dbReference>
<dbReference type="Proteomes" id="UP000249873">
    <property type="component" value="Chromosome"/>
</dbReference>
<dbReference type="EMBL" id="CP029480">
    <property type="protein sequence ID" value="AWV97432.1"/>
    <property type="molecule type" value="Genomic_DNA"/>
</dbReference>
<keyword evidence="1" id="KW-1133">Transmembrane helix</keyword>
<dbReference type="AlphaFoldDB" id="A0A2Z4G8B6"/>
<keyword evidence="1" id="KW-0812">Transmembrane</keyword>
<dbReference type="Gene3D" id="2.60.120.1440">
    <property type="match status" value="1"/>
</dbReference>
<dbReference type="Pfam" id="PF04773">
    <property type="entry name" value="FecR"/>
    <property type="match status" value="1"/>
</dbReference>
<dbReference type="GO" id="GO:0016989">
    <property type="term" value="F:sigma factor antagonist activity"/>
    <property type="evidence" value="ECO:0007669"/>
    <property type="project" value="TreeGrafter"/>
</dbReference>
<keyword evidence="5" id="KW-1185">Reference proteome</keyword>
<keyword evidence="1" id="KW-0472">Membrane</keyword>
<evidence type="ECO:0000259" key="3">
    <source>
        <dbReference type="Pfam" id="PF16344"/>
    </source>
</evidence>
<feature type="transmembrane region" description="Helical" evidence="1">
    <location>
        <begin position="72"/>
        <end position="90"/>
    </location>
</feature>
<evidence type="ECO:0000256" key="1">
    <source>
        <dbReference type="SAM" id="Phobius"/>
    </source>
</evidence>
<proteinExistence type="predicted"/>
<dbReference type="InterPro" id="IPR032508">
    <property type="entry name" value="FecR_C"/>
</dbReference>
<evidence type="ECO:0000259" key="2">
    <source>
        <dbReference type="Pfam" id="PF04773"/>
    </source>
</evidence>
<feature type="domain" description="Protein FecR C-terminal" evidence="3">
    <location>
        <begin position="258"/>
        <end position="325"/>
    </location>
</feature>
<gene>
    <name evidence="4" type="ORF">DJ013_04290</name>
</gene>
<dbReference type="RefSeq" id="WP_111370534.1">
    <property type="nucleotide sequence ID" value="NZ_CP029480.1"/>
</dbReference>
<dbReference type="InterPro" id="IPR012373">
    <property type="entry name" value="Ferrdict_sens_TM"/>
</dbReference>
<protein>
    <recommendedName>
        <fullName evidence="6">FecR family protein</fullName>
    </recommendedName>
</protein>
<dbReference type="OrthoDB" id="645173at2"/>
<reference evidence="4 5" key="1">
    <citation type="submission" date="2018-05" db="EMBL/GenBank/DDBJ databases">
        <title>Complete genome sequence of Arcticibacterium luteifluviistationis SM1504T, a cytophagaceae bacterium isolated from Arctic surface seawater.</title>
        <authorList>
            <person name="Li Y."/>
            <person name="Qin Q.-L."/>
        </authorList>
    </citation>
    <scope>NUCLEOTIDE SEQUENCE [LARGE SCALE GENOMIC DNA]</scope>
    <source>
        <strain evidence="4 5">SM1504</strain>
    </source>
</reference>
<dbReference type="PIRSF" id="PIRSF018266">
    <property type="entry name" value="FecR"/>
    <property type="match status" value="1"/>
</dbReference>
<evidence type="ECO:0000313" key="4">
    <source>
        <dbReference type="EMBL" id="AWV97432.1"/>
    </source>
</evidence>
<feature type="domain" description="FecR protein" evidence="2">
    <location>
        <begin position="116"/>
        <end position="204"/>
    </location>
</feature>
<dbReference type="Gene3D" id="3.55.50.30">
    <property type="match status" value="1"/>
</dbReference>
<dbReference type="InterPro" id="IPR006860">
    <property type="entry name" value="FecR"/>
</dbReference>
<evidence type="ECO:0008006" key="6">
    <source>
        <dbReference type="Google" id="ProtNLM"/>
    </source>
</evidence>
<accession>A0A2Z4G8B6</accession>
<name>A0A2Z4G8B6_9BACT</name>
<evidence type="ECO:0000313" key="5">
    <source>
        <dbReference type="Proteomes" id="UP000249873"/>
    </source>
</evidence>
<dbReference type="KEGG" id="als:DJ013_04290"/>
<organism evidence="4 5">
    <name type="scientific">Arcticibacterium luteifluviistationis</name>
    <dbReference type="NCBI Taxonomy" id="1784714"/>
    <lineage>
        <taxon>Bacteria</taxon>
        <taxon>Pseudomonadati</taxon>
        <taxon>Bacteroidota</taxon>
        <taxon>Cytophagia</taxon>
        <taxon>Cytophagales</taxon>
        <taxon>Leadbetterellaceae</taxon>
        <taxon>Arcticibacterium</taxon>
    </lineage>
</organism>
<sequence length="330" mass="37470">MTLKEFNDLSKKYLAGNTSEEEDRFLSEWQEQQQNDEELPLNKIEEFAMEKRIWKNINKGLNQEKLFTLKRLFIASGIAATLLLAFIYFSPDLNSTKATQLSENKRQGIELTNTSSKKEKVKLEDGTIVELSENSSLIYGKDFNKSKREVYLKGEAFFNVERDVTRPFIVHTGDLTTEVLGTSFKVRHNKKTHKVEVEVASGKVSVYNEKKSTKNKKNGVIITPNQKVVFDEVSENIEQSIVSNPKPLVKEEIVASTLVFTSIPLNKVLSQLSVIYGIDFVINNSKLQECKITADLKDLTMFTQLELICKSIDSSYEQRGSVIFINGEGC</sequence>